<dbReference type="PANTHER" id="PTHR30273:SF2">
    <property type="entry name" value="PROTEIN FECR"/>
    <property type="match status" value="1"/>
</dbReference>
<dbReference type="InterPro" id="IPR032508">
    <property type="entry name" value="FecR_C"/>
</dbReference>
<feature type="transmembrane region" description="Helical" evidence="1">
    <location>
        <begin position="81"/>
        <end position="101"/>
    </location>
</feature>
<dbReference type="PIRSF" id="PIRSF018266">
    <property type="entry name" value="FecR"/>
    <property type="match status" value="1"/>
</dbReference>
<dbReference type="AlphaFoldDB" id="A0AAJ6B8A1"/>
<dbReference type="Proteomes" id="UP001214530">
    <property type="component" value="Chromosome"/>
</dbReference>
<keyword evidence="1" id="KW-0812">Transmembrane</keyword>
<dbReference type="PANTHER" id="PTHR30273">
    <property type="entry name" value="PERIPLASMIC SIGNAL SENSOR AND SIGMA FACTOR ACTIVATOR FECR-RELATED"/>
    <property type="match status" value="1"/>
</dbReference>
<proteinExistence type="predicted"/>
<evidence type="ECO:0000259" key="2">
    <source>
        <dbReference type="Pfam" id="PF04773"/>
    </source>
</evidence>
<dbReference type="InterPro" id="IPR012373">
    <property type="entry name" value="Ferrdict_sens_TM"/>
</dbReference>
<protein>
    <submittedName>
        <fullName evidence="4">FecR domain-containing protein</fullName>
    </submittedName>
</protein>
<dbReference type="Pfam" id="PF04773">
    <property type="entry name" value="FecR"/>
    <property type="match status" value="1"/>
</dbReference>
<sequence>MTDELLIKFLLKETNEEESVRVQNWLDTTPSNKAYFLQFEKIWNTSKTLSSQSKINEDDAWLRFQQKATSSNSITRRLMPAYNWLKVAAVFVIIAAGWSLYNLLKPVSYITIAAGNTVTTKVLPDGSDLTLNKNTSISYANNFKNNRSIHLQHGDVFFNVAHDKTKPFVIEIDKVSVLVVGTSFNIKHLDNQTEVIVETGIVKVTLGKDQISLQKGEKVMIKNNTSKLIKEQITDHLYDYYRSKEFIVNNTPLWRMVEVLNEAYNTNITINDPAIKNLTLNTTLRASASLDYNLNLICRTLDITMVRNQNQILLSNHQ</sequence>
<evidence type="ECO:0000313" key="5">
    <source>
        <dbReference type="Proteomes" id="UP001214530"/>
    </source>
</evidence>
<evidence type="ECO:0000256" key="1">
    <source>
        <dbReference type="SAM" id="Phobius"/>
    </source>
</evidence>
<evidence type="ECO:0000313" key="4">
    <source>
        <dbReference type="EMBL" id="WEK21180.1"/>
    </source>
</evidence>
<dbReference type="InterPro" id="IPR006860">
    <property type="entry name" value="FecR"/>
</dbReference>
<reference evidence="4" key="1">
    <citation type="submission" date="2023-03" db="EMBL/GenBank/DDBJ databases">
        <title>Andean soil-derived lignocellulolytic bacterial consortium as a source of novel taxa and putative plastic-active enzymes.</title>
        <authorList>
            <person name="Diaz-Garcia L."/>
            <person name="Chuvochina M."/>
            <person name="Feuerriegel G."/>
            <person name="Bunk B."/>
            <person name="Sproer C."/>
            <person name="Streit W.R."/>
            <person name="Rodriguez L.M."/>
            <person name="Overmann J."/>
            <person name="Jimenez D.J."/>
        </authorList>
    </citation>
    <scope>NUCLEOTIDE SEQUENCE</scope>
    <source>
        <strain evidence="4">MAG 3858</strain>
    </source>
</reference>
<gene>
    <name evidence="4" type="ORF">P0Y49_08505</name>
</gene>
<keyword evidence="1" id="KW-0472">Membrane</keyword>
<evidence type="ECO:0000259" key="3">
    <source>
        <dbReference type="Pfam" id="PF16344"/>
    </source>
</evidence>
<dbReference type="Gene3D" id="2.60.120.1440">
    <property type="match status" value="1"/>
</dbReference>
<dbReference type="EMBL" id="CP119313">
    <property type="protein sequence ID" value="WEK21180.1"/>
    <property type="molecule type" value="Genomic_DNA"/>
</dbReference>
<feature type="domain" description="Protein FecR C-terminal" evidence="3">
    <location>
        <begin position="245"/>
        <end position="313"/>
    </location>
</feature>
<dbReference type="Gene3D" id="3.55.50.30">
    <property type="match status" value="1"/>
</dbReference>
<accession>A0AAJ6B8A1</accession>
<name>A0AAJ6B8A1_9SPHI</name>
<keyword evidence="1" id="KW-1133">Transmembrane helix</keyword>
<organism evidence="4 5">
    <name type="scientific">Candidatus Pedobacter colombiensis</name>
    <dbReference type="NCBI Taxonomy" id="3121371"/>
    <lineage>
        <taxon>Bacteria</taxon>
        <taxon>Pseudomonadati</taxon>
        <taxon>Bacteroidota</taxon>
        <taxon>Sphingobacteriia</taxon>
        <taxon>Sphingobacteriales</taxon>
        <taxon>Sphingobacteriaceae</taxon>
        <taxon>Pedobacter</taxon>
    </lineage>
</organism>
<feature type="domain" description="FecR protein" evidence="2">
    <location>
        <begin position="121"/>
        <end position="203"/>
    </location>
</feature>
<dbReference type="Pfam" id="PF16344">
    <property type="entry name" value="FecR_C"/>
    <property type="match status" value="1"/>
</dbReference>
<dbReference type="GO" id="GO:0016989">
    <property type="term" value="F:sigma factor antagonist activity"/>
    <property type="evidence" value="ECO:0007669"/>
    <property type="project" value="TreeGrafter"/>
</dbReference>